<dbReference type="EMBL" id="JARBHB010000012">
    <property type="protein sequence ID" value="KAJ8870752.1"/>
    <property type="molecule type" value="Genomic_DNA"/>
</dbReference>
<keyword evidence="2" id="KW-1185">Reference proteome</keyword>
<name>A0ABQ9GEW6_9NEOP</name>
<reference evidence="1 2" key="1">
    <citation type="submission" date="2023-02" db="EMBL/GenBank/DDBJ databases">
        <title>LHISI_Scaffold_Assembly.</title>
        <authorList>
            <person name="Stuart O.P."/>
            <person name="Cleave R."/>
            <person name="Magrath M.J.L."/>
            <person name="Mikheyev A.S."/>
        </authorList>
    </citation>
    <scope>NUCLEOTIDE SEQUENCE [LARGE SCALE GENOMIC DNA]</scope>
    <source>
        <strain evidence="1">Daus_M_001</strain>
        <tissue evidence="1">Leg muscle</tissue>
    </source>
</reference>
<proteinExistence type="predicted"/>
<organism evidence="1 2">
    <name type="scientific">Dryococelus australis</name>
    <dbReference type="NCBI Taxonomy" id="614101"/>
    <lineage>
        <taxon>Eukaryota</taxon>
        <taxon>Metazoa</taxon>
        <taxon>Ecdysozoa</taxon>
        <taxon>Arthropoda</taxon>
        <taxon>Hexapoda</taxon>
        <taxon>Insecta</taxon>
        <taxon>Pterygota</taxon>
        <taxon>Neoptera</taxon>
        <taxon>Polyneoptera</taxon>
        <taxon>Phasmatodea</taxon>
        <taxon>Verophasmatodea</taxon>
        <taxon>Anareolatae</taxon>
        <taxon>Phasmatidae</taxon>
        <taxon>Eurycanthinae</taxon>
        <taxon>Dryococelus</taxon>
    </lineage>
</organism>
<comment type="caution">
    <text evidence="1">The sequence shown here is derived from an EMBL/GenBank/DDBJ whole genome shotgun (WGS) entry which is preliminary data.</text>
</comment>
<evidence type="ECO:0000313" key="2">
    <source>
        <dbReference type="Proteomes" id="UP001159363"/>
    </source>
</evidence>
<evidence type="ECO:0000313" key="1">
    <source>
        <dbReference type="EMBL" id="KAJ8870752.1"/>
    </source>
</evidence>
<sequence>MTDLNRFYVASDYELMIDIFKSELNFLKSSWQNMLGRPLVVMTMKNIHLGREQHVFVCVDLCHACGFS</sequence>
<accession>A0ABQ9GEW6</accession>
<gene>
    <name evidence="1" type="ORF">PR048_027051</name>
</gene>
<protein>
    <submittedName>
        <fullName evidence="1">Uncharacterized protein</fullName>
    </submittedName>
</protein>
<dbReference type="Proteomes" id="UP001159363">
    <property type="component" value="Chromosome 11"/>
</dbReference>